<keyword evidence="3" id="KW-1185">Reference proteome</keyword>
<dbReference type="InterPro" id="IPR019278">
    <property type="entry name" value="DICT_dom"/>
</dbReference>
<sequence>MTLTEIIDDVLERDYRLVVVGGVDAEGRELLESFFRAQGAEVAFEGEGGVDEEGDGDNRSISAETAVLYRDGARRADADVDSLTEYVRRDRGRFETNRTEPPLVAELTSGTTTIREQSRGQMLQGSRVIEHLAWQSKTGRLHGGFQRFSRFTKHIPTRNLYRRLGESGVDVHVHGVPNVEVEGSAGLSVHPHTEEDELRTTWFVVYQGEEDDAALLAQERSPDRYSGLWTFDGALTTEVRASVESQMSDAVE</sequence>
<dbReference type="Proteomes" id="UP001254813">
    <property type="component" value="Unassembled WGS sequence"/>
</dbReference>
<name>A0ABU2G463_9EURY</name>
<organism evidence="2 3">
    <name type="scientific">Halogeometricum luteum</name>
    <dbReference type="NCBI Taxonomy" id="2950537"/>
    <lineage>
        <taxon>Archaea</taxon>
        <taxon>Methanobacteriati</taxon>
        <taxon>Methanobacteriota</taxon>
        <taxon>Stenosarchaea group</taxon>
        <taxon>Halobacteria</taxon>
        <taxon>Halobacteriales</taxon>
        <taxon>Haloferacaceae</taxon>
        <taxon>Halogeometricum</taxon>
    </lineage>
</organism>
<dbReference type="RefSeq" id="WP_310929514.1">
    <property type="nucleotide sequence ID" value="NZ_JAMQOQ010000004.1"/>
</dbReference>
<gene>
    <name evidence="2" type="ORF">NDI79_15540</name>
</gene>
<accession>A0ABU2G463</accession>
<proteinExistence type="predicted"/>
<dbReference type="Pfam" id="PF10069">
    <property type="entry name" value="DICT"/>
    <property type="match status" value="1"/>
</dbReference>
<evidence type="ECO:0000313" key="3">
    <source>
        <dbReference type="Proteomes" id="UP001254813"/>
    </source>
</evidence>
<evidence type="ECO:0000259" key="1">
    <source>
        <dbReference type="Pfam" id="PF10069"/>
    </source>
</evidence>
<feature type="domain" description="DICT" evidence="1">
    <location>
        <begin position="118"/>
        <end position="220"/>
    </location>
</feature>
<reference evidence="2 3" key="1">
    <citation type="submission" date="2022-06" db="EMBL/GenBank/DDBJ databases">
        <title>Halogeometricum sp. a new haloarchaeum isolate from saline soil.</title>
        <authorList>
            <person name="Strakova D."/>
            <person name="Galisteo C."/>
            <person name="Sanchez-Porro C."/>
            <person name="Ventosa A."/>
        </authorList>
    </citation>
    <scope>NUCLEOTIDE SEQUENCE [LARGE SCALE GENOMIC DNA]</scope>
    <source>
        <strain evidence="3">S3BR25-2</strain>
    </source>
</reference>
<protein>
    <recommendedName>
        <fullName evidence="1">DICT domain-containing protein</fullName>
    </recommendedName>
</protein>
<evidence type="ECO:0000313" key="2">
    <source>
        <dbReference type="EMBL" id="MDS0295586.1"/>
    </source>
</evidence>
<comment type="caution">
    <text evidence="2">The sequence shown here is derived from an EMBL/GenBank/DDBJ whole genome shotgun (WGS) entry which is preliminary data.</text>
</comment>
<dbReference type="EMBL" id="JAMQOQ010000004">
    <property type="protein sequence ID" value="MDS0295586.1"/>
    <property type="molecule type" value="Genomic_DNA"/>
</dbReference>